<dbReference type="GO" id="GO:0006753">
    <property type="term" value="P:nucleoside phosphate metabolic process"/>
    <property type="evidence" value="ECO:0007669"/>
    <property type="project" value="TreeGrafter"/>
</dbReference>
<dbReference type="Pfam" id="PF00293">
    <property type="entry name" value="NUDIX"/>
    <property type="match status" value="1"/>
</dbReference>
<dbReference type="AlphaFoldDB" id="A0A1H4DCK1"/>
<dbReference type="CDD" id="cd24158">
    <property type="entry name" value="NUDIX_ADPRase_Rv1700"/>
    <property type="match status" value="1"/>
</dbReference>
<evidence type="ECO:0000259" key="3">
    <source>
        <dbReference type="PROSITE" id="PS51462"/>
    </source>
</evidence>
<dbReference type="SUPFAM" id="SSF55811">
    <property type="entry name" value="Nudix"/>
    <property type="match status" value="1"/>
</dbReference>
<gene>
    <name evidence="4" type="ORF">SAMN02910418_02193</name>
</gene>
<dbReference type="InterPro" id="IPR000086">
    <property type="entry name" value="NUDIX_hydrolase_dom"/>
</dbReference>
<reference evidence="5" key="1">
    <citation type="submission" date="2016-10" db="EMBL/GenBank/DDBJ databases">
        <authorList>
            <person name="Varghese N."/>
            <person name="Submissions S."/>
        </authorList>
    </citation>
    <scope>NUCLEOTIDE SEQUENCE [LARGE SCALE GENOMIC DNA]</scope>
    <source>
        <strain evidence="5">KPR-1</strain>
    </source>
</reference>
<keyword evidence="2" id="KW-0378">Hydrolase</keyword>
<dbReference type="PROSITE" id="PS51462">
    <property type="entry name" value="NUDIX"/>
    <property type="match status" value="1"/>
</dbReference>
<comment type="cofactor">
    <cofactor evidence="1">
        <name>Mg(2+)</name>
        <dbReference type="ChEBI" id="CHEBI:18420"/>
    </cofactor>
</comment>
<keyword evidence="5" id="KW-1185">Reference proteome</keyword>
<accession>A0A1H4DCK1</accession>
<proteinExistence type="predicted"/>
<evidence type="ECO:0000256" key="2">
    <source>
        <dbReference type="ARBA" id="ARBA00022801"/>
    </source>
</evidence>
<organism evidence="4 5">
    <name type="scientific">Bowdeniella nasicola</name>
    <dbReference type="NCBI Taxonomy" id="208480"/>
    <lineage>
        <taxon>Bacteria</taxon>
        <taxon>Bacillati</taxon>
        <taxon>Actinomycetota</taxon>
        <taxon>Actinomycetes</taxon>
        <taxon>Actinomycetales</taxon>
        <taxon>Actinomycetaceae</taxon>
        <taxon>Bowdeniella</taxon>
    </lineage>
</organism>
<dbReference type="PANTHER" id="PTHR11839">
    <property type="entry name" value="UDP/ADP-SUGAR PYROPHOSPHATASE"/>
    <property type="match status" value="1"/>
</dbReference>
<dbReference type="InterPro" id="IPR015797">
    <property type="entry name" value="NUDIX_hydrolase-like_dom_sf"/>
</dbReference>
<dbReference type="PANTHER" id="PTHR11839:SF18">
    <property type="entry name" value="NUDIX HYDROLASE DOMAIN-CONTAINING PROTEIN"/>
    <property type="match status" value="1"/>
</dbReference>
<protein>
    <submittedName>
        <fullName evidence="4">ADP-ribose pyrophosphatase</fullName>
    </submittedName>
</protein>
<dbReference type="GO" id="GO:0016787">
    <property type="term" value="F:hydrolase activity"/>
    <property type="evidence" value="ECO:0007669"/>
    <property type="project" value="UniProtKB-KW"/>
</dbReference>
<sequence length="214" mass="23873">MSWSYRYPRDNGVMTELPGTHLPTIEDRLHVGRTVESSSRPFEGKVVNVRIDEVRLFDGKDAVRRDVVEHPGAAAVIAVNDENEVAFIKQYRHPVEGELWEVPAGLLDVEGEDPKETARRELAEEVDLVAGRLDKLLTLALSPGGSNEVIHIYLATDLEASEETFERNDEEAEFELTWVPIERALDAVTSGKIRNATTVTALFAAHYRLSGHEA</sequence>
<dbReference type="Gene3D" id="3.90.79.10">
    <property type="entry name" value="Nucleoside Triphosphate Pyrophosphohydrolase"/>
    <property type="match status" value="1"/>
</dbReference>
<evidence type="ECO:0000313" key="5">
    <source>
        <dbReference type="Proteomes" id="UP000199288"/>
    </source>
</evidence>
<evidence type="ECO:0000313" key="4">
    <source>
        <dbReference type="EMBL" id="SEA70139.1"/>
    </source>
</evidence>
<evidence type="ECO:0000256" key="1">
    <source>
        <dbReference type="ARBA" id="ARBA00001946"/>
    </source>
</evidence>
<dbReference type="GO" id="GO:0005829">
    <property type="term" value="C:cytosol"/>
    <property type="evidence" value="ECO:0007669"/>
    <property type="project" value="TreeGrafter"/>
</dbReference>
<dbReference type="EMBL" id="FNQV01000016">
    <property type="protein sequence ID" value="SEA70139.1"/>
    <property type="molecule type" value="Genomic_DNA"/>
</dbReference>
<dbReference type="GO" id="GO:0019693">
    <property type="term" value="P:ribose phosphate metabolic process"/>
    <property type="evidence" value="ECO:0007669"/>
    <property type="project" value="TreeGrafter"/>
</dbReference>
<feature type="domain" description="Nudix hydrolase" evidence="3">
    <location>
        <begin position="68"/>
        <end position="201"/>
    </location>
</feature>
<name>A0A1H4DCK1_9ACTO</name>
<dbReference type="Proteomes" id="UP000199288">
    <property type="component" value="Unassembled WGS sequence"/>
</dbReference>